<evidence type="ECO:0000313" key="1">
    <source>
        <dbReference type="EMBL" id="RBL93439.1"/>
    </source>
</evidence>
<accession>A0A365Y4L4</accession>
<name>A0A365Y4L4_9BACT</name>
<dbReference type="OrthoDB" id="657859at2"/>
<comment type="caution">
    <text evidence="1">The sequence shown here is derived from an EMBL/GenBank/DDBJ whole genome shotgun (WGS) entry which is preliminary data.</text>
</comment>
<dbReference type="RefSeq" id="WP_113616039.1">
    <property type="nucleotide sequence ID" value="NZ_QFFJ01000001.1"/>
</dbReference>
<sequence length="226" mass="25160">MKKLLFPLLFLLSCTTTKPTQTTSADNLYSHDQECPVKVKDSWMSAKTITFGLYNTSSRKNGVTDAMGSFIKDPKNPFSFYISGNEEKILVQTMNTSRIAFSNRDLPAVLSSLDGSAPIYYALINGTKNEPLKRWELILKSPTYLELNSNKQAGILRCADTDIRVTAHNRFGKVNSYENVCYEFQYRGQPVAAVISGDKPRIWISKDTPTETAKTVAAAIAALLLK</sequence>
<proteinExistence type="predicted"/>
<protein>
    <submittedName>
        <fullName evidence="1">Uncharacterized protein</fullName>
    </submittedName>
</protein>
<dbReference type="Proteomes" id="UP000253410">
    <property type="component" value="Unassembled WGS sequence"/>
</dbReference>
<dbReference type="AlphaFoldDB" id="A0A365Y4L4"/>
<organism evidence="1 2">
    <name type="scientific">Chitinophaga flava</name>
    <dbReference type="NCBI Taxonomy" id="2259036"/>
    <lineage>
        <taxon>Bacteria</taxon>
        <taxon>Pseudomonadati</taxon>
        <taxon>Bacteroidota</taxon>
        <taxon>Chitinophagia</taxon>
        <taxon>Chitinophagales</taxon>
        <taxon>Chitinophagaceae</taxon>
        <taxon>Chitinophaga</taxon>
    </lineage>
</organism>
<reference evidence="1 2" key="1">
    <citation type="submission" date="2018-05" db="EMBL/GenBank/DDBJ databases">
        <title>Chitinophaga sp. K3CV102501T nov., isolated from isolated from a monsoon evergreen broad-leaved forest soil.</title>
        <authorList>
            <person name="Lv Y."/>
        </authorList>
    </citation>
    <scope>NUCLEOTIDE SEQUENCE [LARGE SCALE GENOMIC DNA]</scope>
    <source>
        <strain evidence="1 2">GDMCC 1.1325</strain>
    </source>
</reference>
<keyword evidence="2" id="KW-1185">Reference proteome</keyword>
<gene>
    <name evidence="1" type="ORF">DF182_13060</name>
</gene>
<dbReference type="EMBL" id="QFFJ01000001">
    <property type="protein sequence ID" value="RBL93439.1"/>
    <property type="molecule type" value="Genomic_DNA"/>
</dbReference>
<evidence type="ECO:0000313" key="2">
    <source>
        <dbReference type="Proteomes" id="UP000253410"/>
    </source>
</evidence>